<feature type="domain" description="N-acetyltransferase" evidence="3">
    <location>
        <begin position="3"/>
        <end position="158"/>
    </location>
</feature>
<dbReference type="Pfam" id="PF00583">
    <property type="entry name" value="Acetyltransf_1"/>
    <property type="match status" value="1"/>
</dbReference>
<keyword evidence="1" id="KW-0808">Transferase</keyword>
<evidence type="ECO:0000313" key="5">
    <source>
        <dbReference type="EMBL" id="NSJ52724.1"/>
    </source>
</evidence>
<dbReference type="Gene3D" id="3.40.630.30">
    <property type="match status" value="1"/>
</dbReference>
<reference evidence="5 6" key="1">
    <citation type="journal article" date="2020" name="Cell Host Microbe">
        <title>Functional and Genomic Variation between Human-Derived Isolates of Lachnospiraceae Reveals Inter- and Intra-Species Diversity.</title>
        <authorList>
            <person name="Sorbara M.T."/>
            <person name="Littmann E.R."/>
            <person name="Fontana E."/>
            <person name="Moody T.U."/>
            <person name="Kohout C.E."/>
            <person name="Gjonbalaj M."/>
            <person name="Eaton V."/>
            <person name="Seok R."/>
            <person name="Leiner I.M."/>
            <person name="Pamer E.G."/>
        </authorList>
    </citation>
    <scope>NUCLEOTIDE SEQUENCE [LARGE SCALE GENOMIC DNA]</scope>
    <source>
        <strain evidence="5 6">MSK.1.17</strain>
    </source>
</reference>
<evidence type="ECO:0000259" key="3">
    <source>
        <dbReference type="PROSITE" id="PS51186"/>
    </source>
</evidence>
<dbReference type="SUPFAM" id="SSF55729">
    <property type="entry name" value="Acyl-CoA N-acyltransferases (Nat)"/>
    <property type="match status" value="1"/>
</dbReference>
<dbReference type="PANTHER" id="PTHR42919:SF8">
    <property type="entry name" value="N-ALPHA-ACETYLTRANSFERASE 50"/>
    <property type="match status" value="1"/>
</dbReference>
<proteinExistence type="predicted"/>
<dbReference type="EMBL" id="JAAITT010000103">
    <property type="protein sequence ID" value="NSJ52724.1"/>
    <property type="molecule type" value="Genomic_DNA"/>
</dbReference>
<evidence type="ECO:0000256" key="1">
    <source>
        <dbReference type="ARBA" id="ARBA00022679"/>
    </source>
</evidence>
<name>A0AAW5BWU9_9FIRM</name>
<reference evidence="5" key="2">
    <citation type="submission" date="2020-02" db="EMBL/GenBank/DDBJ databases">
        <authorList>
            <person name="Littmann E."/>
            <person name="Sorbara M."/>
        </authorList>
    </citation>
    <scope>NUCLEOTIDE SEQUENCE</scope>
    <source>
        <strain evidence="5">MSK.1.17</strain>
    </source>
</reference>
<dbReference type="CDD" id="cd04301">
    <property type="entry name" value="NAT_SF"/>
    <property type="match status" value="1"/>
</dbReference>
<evidence type="ECO:0000313" key="4">
    <source>
        <dbReference type="EMBL" id="MCG4746365.1"/>
    </source>
</evidence>
<reference evidence="4" key="3">
    <citation type="submission" date="2022-01" db="EMBL/GenBank/DDBJ databases">
        <title>Collection of gut derived symbiotic bacterial strains cultured from healthy donors.</title>
        <authorList>
            <person name="Lin H."/>
            <person name="Kohout C."/>
            <person name="Waligurski E."/>
            <person name="Pamer E.G."/>
        </authorList>
    </citation>
    <scope>NUCLEOTIDE SEQUENCE</scope>
    <source>
        <strain evidence="4">DFI.6.55</strain>
    </source>
</reference>
<dbReference type="InterPro" id="IPR000182">
    <property type="entry name" value="GNAT_dom"/>
</dbReference>
<dbReference type="GeneID" id="97204015"/>
<dbReference type="PROSITE" id="PS51186">
    <property type="entry name" value="GNAT"/>
    <property type="match status" value="1"/>
</dbReference>
<dbReference type="AlphaFoldDB" id="A0AAW5BWU9"/>
<keyword evidence="6" id="KW-1185">Reference proteome</keyword>
<dbReference type="InterPro" id="IPR016181">
    <property type="entry name" value="Acyl_CoA_acyltransferase"/>
</dbReference>
<dbReference type="EMBL" id="JAKNGE010000014">
    <property type="protein sequence ID" value="MCG4746365.1"/>
    <property type="molecule type" value="Genomic_DNA"/>
</dbReference>
<sequence length="158" mass="18093">MDYIIREILQEEYGLLEHFLYEAIFVPEGMAAPPESITKQPELQVYLTDFGEKKDDIGLVAEVDSKVVGAVWVRIMNDYGHVNDATPSFAISLYKEYRGLGIGTALMKEMLCLLKQRGYEQTSLAVQKANYAVGMYKKVGFEIVDENEEEYIMVYHFQ</sequence>
<dbReference type="Proteomes" id="UP001299608">
    <property type="component" value="Unassembled WGS sequence"/>
</dbReference>
<gene>
    <name evidence="5" type="ORF">G5B36_29255</name>
    <name evidence="4" type="ORF">L0N08_13155</name>
</gene>
<comment type="caution">
    <text evidence="4">The sequence shown here is derived from an EMBL/GenBank/DDBJ whole genome shotgun (WGS) entry which is preliminary data.</text>
</comment>
<dbReference type="InterPro" id="IPR051556">
    <property type="entry name" value="N-term/lysine_N-AcTrnsfr"/>
</dbReference>
<evidence type="ECO:0000256" key="2">
    <source>
        <dbReference type="ARBA" id="ARBA00023315"/>
    </source>
</evidence>
<organism evidence="4 7">
    <name type="scientific">Enterocloster aldenensis</name>
    <dbReference type="NCBI Taxonomy" id="358742"/>
    <lineage>
        <taxon>Bacteria</taxon>
        <taxon>Bacillati</taxon>
        <taxon>Bacillota</taxon>
        <taxon>Clostridia</taxon>
        <taxon>Lachnospirales</taxon>
        <taxon>Lachnospiraceae</taxon>
        <taxon>Enterocloster</taxon>
    </lineage>
</organism>
<dbReference type="RefSeq" id="WP_117557028.1">
    <property type="nucleotide sequence ID" value="NZ_BAABZL010000001.1"/>
</dbReference>
<accession>A0AAW5BWU9</accession>
<dbReference type="PANTHER" id="PTHR42919">
    <property type="entry name" value="N-ALPHA-ACETYLTRANSFERASE"/>
    <property type="match status" value="1"/>
</dbReference>
<dbReference type="Proteomes" id="UP000669239">
    <property type="component" value="Unassembled WGS sequence"/>
</dbReference>
<dbReference type="GO" id="GO:0016747">
    <property type="term" value="F:acyltransferase activity, transferring groups other than amino-acyl groups"/>
    <property type="evidence" value="ECO:0007669"/>
    <property type="project" value="InterPro"/>
</dbReference>
<keyword evidence="2" id="KW-0012">Acyltransferase</keyword>
<evidence type="ECO:0000313" key="7">
    <source>
        <dbReference type="Proteomes" id="UP001299608"/>
    </source>
</evidence>
<evidence type="ECO:0000313" key="6">
    <source>
        <dbReference type="Proteomes" id="UP000669239"/>
    </source>
</evidence>
<protein>
    <submittedName>
        <fullName evidence="4">GNAT family N-acetyltransferase</fullName>
    </submittedName>
</protein>